<dbReference type="SUPFAM" id="SSF47226">
    <property type="entry name" value="Histidine-containing phosphotransfer domain, HPT domain"/>
    <property type="match status" value="1"/>
</dbReference>
<accession>A0A1Y6CEG3</accession>
<dbReference type="PANTHER" id="PTHR43642:SF1">
    <property type="entry name" value="HYBRID SIGNAL TRANSDUCTION HISTIDINE KINASE G"/>
    <property type="match status" value="1"/>
</dbReference>
<dbReference type="Pfam" id="PF02518">
    <property type="entry name" value="HATPase_c"/>
    <property type="match status" value="1"/>
</dbReference>
<evidence type="ECO:0000256" key="5">
    <source>
        <dbReference type="ARBA" id="ARBA00022777"/>
    </source>
</evidence>
<sequence length="1987" mass="225891">MLKIEGFQFFEKIYEGSQSIVYRGHSDQGLPVVCKTPLLEYPSAEEIKSFEREFQVVMSLDHEGVIKPLDRVTFSNSIGIIMPDLGGSTLAKKISTKTLKLEDKISIVRQVTDALNHIHGRGIIHKDINPSNILVSNDLKATIIDFGISSQLASEKVEYSEVRDIEGTLHYLSPEQTGRMNRSVDLRSDLYSLGITMYEMFSGEKPFLGENLIELIHCHIAKSAIPLIQRNQDIPEPVSAIVEKLMNKDADDRYQTACGLLADLARLQEQLSAKKKLTAFELGQDDSKYRFEIPPKLYGREEEIEAVTLALDKAFQGASELLLVSGYSGSGKSALINETHRMMSHVDRYYCRGKYDQFNQNVPYSAFVEALSSLINQGILTGSDEELAKWRNRLTESLASNLDLIATIIPELRMVVDVKSVTGNNIKDSEKRFHFALLNLIQCVTENRPLILFLDDLQWADSSSINLIKVLLSDPDLKSVLLVGAYRSNEVDSLHPVSKLRESLMATGRAISELCLRELDTEDVCRLLVDTLDSDNESVRPLADILIQRTEGNPFYINQLLIALHEDDIIKFDNQNRKWIWDNMQIQQQSVTDDVVDLMLKKINRLSADGKSLLTLASCIGNRFDLETLIIIAESSFDKVYKTIWEAIDLGLVLPADQKYRSATEANASQVWFKFLHDRVQQAAYTLLLDHDRNLVHLKIGRLLANQLDENKNLFEVVKHLNKGRDLIDDRDERHRLTKLNHLAAKRSKLSAAYHSAVDFLLIAKELLGSTAWNRSYDDFLALNCELLEAFYLDAQYDEVHLLSKEIIQNAKRPLDTVDVYYIEPLAYVSESQPLEAIKLGLSGLVKLKLLPKEIKKDRFAILKALKTTGWAWKGKKIIDFVDHQELSDPKKDAIVKILGRLMSACYFADPKQLLVNTCLQVKIAIKDGNSIHSSKGYVTYGMILSRLGNLKDGYQFGKLAFQLAQKPDYDSIVVEITFLFNCFIRHSHEPLRDFVPSLEDNYRRGLETGEIEFAAHSLHNLSMLPFIYGENLNTLVKNMEKYTGIIQSKLHQITSRELNLPFWQAYLNLLGDCEDPFILKGKAYDENKMIPIYKEKKHNVCLYMTYLVKTIISYLLHDRKGARRNADLTKEYLTFLGHPNHLMFYFFDSLIYIDDIDNTPSKLIKKNLERQVRSNLKLLHHWAKTAPFNYMPKALIVEAELARVNKRYAKAEKLYEQSMDMAHENRFLLDEAIATELTSRFWREKGKAKIANMYLHDAYTLYQKWGSQSKLRQLESLPYEINWQKKTPHLTITNHRSTEKIGYASIDTSTVVTASHTIASETDLNEIIKHLMKLTLENAGAQEGYLILSEDGDLKLKSVARTGEEIHVESLDKSVKLVSYLPKSIINFVSRSGKHLVINNPADDSDFAHDPYILEHKPKSILCLPILFRTELVGVVYLENKLAIRAFTDRMVTVLSILATQGAISITNARHVENLKNMVENIQDLVDEKTRHISSVMRHIQQGIFTILPDMTVEEFYSDYLEAMFNEQDLSGKNPIDLLARSSLSSDEISRIETCLTNSFGEDSLSFEVNMSHFPREISMDSKIIELDWQNIVDELDNTEKVLVVARDVTAIRILEQETRQQKEDMLRIEEILAHPKEKVKNFFDESRKYLKTIQTTISNESLSEEDALRTISINYHTLKGLSRSQNFKSMVDKIHEAETFCSKIMNGTHTWSKARLSEDFETVSQALERYITLYTKKLGNTESIQTGIDRNTIVKALEIISSQPLERRLEAQDLERTLRSYCYTSSQVLFSELAAPIESLAKDLKKVTPIIEVSGPRIEFAPDTAQLLRGVLVHLIRNSLDHGIEPPELRTKVGKPAQGKIHVHLEVHDHGLSIHYHDDGSGLDIAKIKKLGVDRGLIEKSEHDNQRIANLICETGFSTSDTVSEISGRGIGMDAIKTAIEDSGGQFSLKLAKPSLDVNKNIPFEVIATIDGSKFVAENYRLKAV</sequence>
<dbReference type="OrthoDB" id="5290456at2"/>
<dbReference type="SUPFAM" id="SSF55874">
    <property type="entry name" value="ATPase domain of HSP90 chaperone/DNA topoisomerase II/histidine kinase"/>
    <property type="match status" value="1"/>
</dbReference>
<dbReference type="InterPro" id="IPR003594">
    <property type="entry name" value="HATPase_dom"/>
</dbReference>
<reference evidence="8" key="1">
    <citation type="submission" date="2017-04" db="EMBL/GenBank/DDBJ databases">
        <authorList>
            <person name="Varghese N."/>
            <person name="Submissions S."/>
        </authorList>
    </citation>
    <scope>NUCLEOTIDE SEQUENCE [LARGE SCALE GENOMIC DNA]</scope>
    <source>
        <strain evidence="8">RKEM611</strain>
    </source>
</reference>
<evidence type="ECO:0000313" key="8">
    <source>
        <dbReference type="Proteomes" id="UP000192907"/>
    </source>
</evidence>
<keyword evidence="3" id="KW-0597">Phosphoprotein</keyword>
<dbReference type="STRING" id="1513793.SAMN06296036_12085"/>
<dbReference type="Gene3D" id="1.10.510.10">
    <property type="entry name" value="Transferase(Phosphotransferase) domain 1"/>
    <property type="match status" value="1"/>
</dbReference>
<dbReference type="EC" id="2.7.13.3" evidence="2"/>
<evidence type="ECO:0000313" key="7">
    <source>
        <dbReference type="EMBL" id="SMF60059.1"/>
    </source>
</evidence>
<gene>
    <name evidence="7" type="ORF">SAMN06296036_12085</name>
</gene>
<evidence type="ECO:0000259" key="6">
    <source>
        <dbReference type="PROSITE" id="PS50011"/>
    </source>
</evidence>
<dbReference type="EMBL" id="FWZT01000020">
    <property type="protein sequence ID" value="SMF60059.1"/>
    <property type="molecule type" value="Genomic_DNA"/>
</dbReference>
<dbReference type="Gene3D" id="3.30.565.10">
    <property type="entry name" value="Histidine kinase-like ATPase, C-terminal domain"/>
    <property type="match status" value="1"/>
</dbReference>
<dbReference type="SUPFAM" id="SSF52540">
    <property type="entry name" value="P-loop containing nucleoside triphosphate hydrolases"/>
    <property type="match status" value="1"/>
</dbReference>
<keyword evidence="4" id="KW-0808">Transferase</keyword>
<dbReference type="InterPro" id="IPR011009">
    <property type="entry name" value="Kinase-like_dom_sf"/>
</dbReference>
<evidence type="ECO:0000256" key="2">
    <source>
        <dbReference type="ARBA" id="ARBA00012438"/>
    </source>
</evidence>
<keyword evidence="5" id="KW-0418">Kinase</keyword>
<dbReference type="FunFam" id="3.30.565.10:FF:000016">
    <property type="entry name" value="Chemotaxis protein CheA, putative"/>
    <property type="match status" value="1"/>
</dbReference>
<dbReference type="InterPro" id="IPR003018">
    <property type="entry name" value="GAF"/>
</dbReference>
<dbReference type="InterPro" id="IPR027417">
    <property type="entry name" value="P-loop_NTPase"/>
</dbReference>
<dbReference type="GO" id="GO:0000160">
    <property type="term" value="P:phosphorelay signal transduction system"/>
    <property type="evidence" value="ECO:0007669"/>
    <property type="project" value="InterPro"/>
</dbReference>
<dbReference type="CDD" id="cd14014">
    <property type="entry name" value="STKc_PknB_like"/>
    <property type="match status" value="1"/>
</dbReference>
<dbReference type="PROSITE" id="PS50011">
    <property type="entry name" value="PROTEIN_KINASE_DOM"/>
    <property type="match status" value="1"/>
</dbReference>
<dbReference type="Gene3D" id="3.30.450.20">
    <property type="entry name" value="PAS domain"/>
    <property type="match status" value="1"/>
</dbReference>
<dbReference type="InterPro" id="IPR036890">
    <property type="entry name" value="HATPase_C_sf"/>
</dbReference>
<dbReference type="Pfam" id="PF01590">
    <property type="entry name" value="GAF"/>
    <property type="match status" value="1"/>
</dbReference>
<dbReference type="SMART" id="SM00387">
    <property type="entry name" value="HATPase_c"/>
    <property type="match status" value="1"/>
</dbReference>
<organism evidence="7 8">
    <name type="scientific">Pseudobacteriovorax antillogorgiicola</name>
    <dbReference type="NCBI Taxonomy" id="1513793"/>
    <lineage>
        <taxon>Bacteria</taxon>
        <taxon>Pseudomonadati</taxon>
        <taxon>Bdellovibrionota</taxon>
        <taxon>Oligoflexia</taxon>
        <taxon>Oligoflexales</taxon>
        <taxon>Pseudobacteriovoracaceae</taxon>
        <taxon>Pseudobacteriovorax</taxon>
    </lineage>
</organism>
<dbReference type="GO" id="GO:0005524">
    <property type="term" value="F:ATP binding"/>
    <property type="evidence" value="ECO:0007669"/>
    <property type="project" value="InterPro"/>
</dbReference>
<dbReference type="Pfam" id="PF00069">
    <property type="entry name" value="Pkinase"/>
    <property type="match status" value="1"/>
</dbReference>
<dbReference type="InterPro" id="IPR053159">
    <property type="entry name" value="Hybrid_Histidine_Kinase"/>
</dbReference>
<comment type="catalytic activity">
    <reaction evidence="1">
        <text>ATP + protein L-histidine = ADP + protein N-phospho-L-histidine.</text>
        <dbReference type="EC" id="2.7.13.3"/>
    </reaction>
</comment>
<dbReference type="InterPro" id="IPR041664">
    <property type="entry name" value="AAA_16"/>
</dbReference>
<keyword evidence="8" id="KW-1185">Reference proteome</keyword>
<dbReference type="SUPFAM" id="SSF55781">
    <property type="entry name" value="GAF domain-like"/>
    <property type="match status" value="1"/>
</dbReference>
<name>A0A1Y6CEG3_9BACT</name>
<dbReference type="Gene3D" id="1.20.120.160">
    <property type="entry name" value="HPT domain"/>
    <property type="match status" value="1"/>
</dbReference>
<dbReference type="Proteomes" id="UP000192907">
    <property type="component" value="Unassembled WGS sequence"/>
</dbReference>
<dbReference type="PANTHER" id="PTHR43642">
    <property type="entry name" value="HYBRID SIGNAL TRANSDUCTION HISTIDINE KINASE G"/>
    <property type="match status" value="1"/>
</dbReference>
<dbReference type="Pfam" id="PF13191">
    <property type="entry name" value="AAA_16"/>
    <property type="match status" value="1"/>
</dbReference>
<dbReference type="SUPFAM" id="SSF56112">
    <property type="entry name" value="Protein kinase-like (PK-like)"/>
    <property type="match status" value="1"/>
</dbReference>
<protein>
    <recommendedName>
        <fullName evidence="2">histidine kinase</fullName>
        <ecNumber evidence="2">2.7.13.3</ecNumber>
    </recommendedName>
</protein>
<evidence type="ECO:0000256" key="4">
    <source>
        <dbReference type="ARBA" id="ARBA00022679"/>
    </source>
</evidence>
<dbReference type="InterPro" id="IPR029016">
    <property type="entry name" value="GAF-like_dom_sf"/>
</dbReference>
<dbReference type="SMART" id="SM00065">
    <property type="entry name" value="GAF"/>
    <property type="match status" value="1"/>
</dbReference>
<dbReference type="GO" id="GO:0004673">
    <property type="term" value="F:protein histidine kinase activity"/>
    <property type="evidence" value="ECO:0007669"/>
    <property type="project" value="UniProtKB-EC"/>
</dbReference>
<dbReference type="InterPro" id="IPR000719">
    <property type="entry name" value="Prot_kinase_dom"/>
</dbReference>
<dbReference type="Gene3D" id="3.30.450.40">
    <property type="match status" value="1"/>
</dbReference>
<feature type="domain" description="Protein kinase" evidence="6">
    <location>
        <begin position="7"/>
        <end position="267"/>
    </location>
</feature>
<proteinExistence type="predicted"/>
<dbReference type="InterPro" id="IPR036641">
    <property type="entry name" value="HPT_dom_sf"/>
</dbReference>
<evidence type="ECO:0000256" key="1">
    <source>
        <dbReference type="ARBA" id="ARBA00000085"/>
    </source>
</evidence>
<evidence type="ECO:0000256" key="3">
    <source>
        <dbReference type="ARBA" id="ARBA00022553"/>
    </source>
</evidence>
<dbReference type="RefSeq" id="WP_132322847.1">
    <property type="nucleotide sequence ID" value="NZ_FWZT01000020.1"/>
</dbReference>
<dbReference type="Gene3D" id="3.40.50.300">
    <property type="entry name" value="P-loop containing nucleotide triphosphate hydrolases"/>
    <property type="match status" value="1"/>
</dbReference>